<dbReference type="EMBL" id="NBAX01000002">
    <property type="protein sequence ID" value="PNP96051.1"/>
    <property type="molecule type" value="Genomic_DNA"/>
</dbReference>
<sequence>MKNIMVFGATGSIGVYTCTLLKEQGYNIMAVGRRKTDNGFFQGYNIPYYSVDIRNKSEFDKLPADIDSVIHLAGAMPAHMKGYDPYEYIDSIITGTLNVLEYMRSIGCNEIIFSQSIADIGYKFGSTEPISDDTEMKFPLNTDHSVYSIAKNASVDLIEHYNAKYGMAYYILRLPTIYGYYTNPYYYVDGQQKWLGYRYIIERAIKGETLEIWGNPKSMKEMVYIKDFVHLVDCCLKTDNMYGIYNVGCGKPISIEDQIHLIAETFAYDKKSEIIYCPDKPSSPQFVLSIEKSKIKLDYKPSWDFKKWIVDYKYYLETEPFAKIWGHRDEYIS</sequence>
<dbReference type="Gene3D" id="3.40.50.720">
    <property type="entry name" value="NAD(P)-binding Rossmann-like Domain"/>
    <property type="match status" value="1"/>
</dbReference>
<evidence type="ECO:0000313" key="4">
    <source>
        <dbReference type="Proteomes" id="UP000236634"/>
    </source>
</evidence>
<dbReference type="PANTHER" id="PTHR43000">
    <property type="entry name" value="DTDP-D-GLUCOSE 4,6-DEHYDRATASE-RELATED"/>
    <property type="match status" value="1"/>
</dbReference>
<name>A0A2K0XNE4_9BACT</name>
<dbReference type="InterPro" id="IPR001509">
    <property type="entry name" value="Epimerase_deHydtase"/>
</dbReference>
<proteinExistence type="inferred from homology"/>
<reference evidence="3 4" key="1">
    <citation type="submission" date="2017-03" db="EMBL/GenBank/DDBJ databases">
        <authorList>
            <person name="Afonso C.L."/>
            <person name="Miller P.J."/>
            <person name="Scott M.A."/>
            <person name="Spackman E."/>
            <person name="Goraichik I."/>
            <person name="Dimitrov K.M."/>
            <person name="Suarez D.L."/>
            <person name="Swayne D.E."/>
        </authorList>
    </citation>
    <scope>NUCLEOTIDE SEQUENCE [LARGE SCALE GENOMIC DNA]</scope>
    <source>
        <strain evidence="3 4">DNF00076</strain>
    </source>
</reference>
<dbReference type="Pfam" id="PF01370">
    <property type="entry name" value="Epimerase"/>
    <property type="match status" value="1"/>
</dbReference>
<dbReference type="InterPro" id="IPR036291">
    <property type="entry name" value="NAD(P)-bd_dom_sf"/>
</dbReference>
<feature type="domain" description="NAD-dependent epimerase/dehydratase" evidence="2">
    <location>
        <begin position="4"/>
        <end position="248"/>
    </location>
</feature>
<comment type="similarity">
    <text evidence="1">Belongs to the NAD(P)-dependent epimerase/dehydratase family.</text>
</comment>
<protein>
    <recommendedName>
        <fullName evidence="2">NAD-dependent epimerase/dehydratase domain-containing protein</fullName>
    </recommendedName>
</protein>
<comment type="caution">
    <text evidence="3">The sequence shown here is derived from an EMBL/GenBank/DDBJ whole genome shotgun (WGS) entry which is preliminary data.</text>
</comment>
<accession>A0A2K0XNE4</accession>
<evidence type="ECO:0000256" key="1">
    <source>
        <dbReference type="ARBA" id="ARBA00007637"/>
    </source>
</evidence>
<dbReference type="Proteomes" id="UP000236634">
    <property type="component" value="Unassembled WGS sequence"/>
</dbReference>
<evidence type="ECO:0000313" key="3">
    <source>
        <dbReference type="EMBL" id="PNP96051.1"/>
    </source>
</evidence>
<dbReference type="SUPFAM" id="SSF51735">
    <property type="entry name" value="NAD(P)-binding Rossmann-fold domains"/>
    <property type="match status" value="1"/>
</dbReference>
<dbReference type="RefSeq" id="WP_103002729.1">
    <property type="nucleotide sequence ID" value="NZ_NBAX01000002.1"/>
</dbReference>
<organism evidence="3 4">
    <name type="scientific">Hoylesella timonensis</name>
    <dbReference type="NCBI Taxonomy" id="386414"/>
    <lineage>
        <taxon>Bacteria</taxon>
        <taxon>Pseudomonadati</taxon>
        <taxon>Bacteroidota</taxon>
        <taxon>Bacteroidia</taxon>
        <taxon>Bacteroidales</taxon>
        <taxon>Prevotellaceae</taxon>
        <taxon>Hoylesella</taxon>
    </lineage>
</organism>
<gene>
    <name evidence="3" type="ORF">BFS16_03135</name>
</gene>
<dbReference type="AlphaFoldDB" id="A0A2K0XNE4"/>
<evidence type="ECO:0000259" key="2">
    <source>
        <dbReference type="Pfam" id="PF01370"/>
    </source>
</evidence>